<dbReference type="EMBL" id="KV425907">
    <property type="protein sequence ID" value="KZV99690.1"/>
    <property type="molecule type" value="Genomic_DNA"/>
</dbReference>
<keyword evidence="2" id="KW-1185">Reference proteome</keyword>
<dbReference type="Proteomes" id="UP000077266">
    <property type="component" value="Unassembled WGS sequence"/>
</dbReference>
<proteinExistence type="predicted"/>
<organism evidence="1 2">
    <name type="scientific">Exidia glandulosa HHB12029</name>
    <dbReference type="NCBI Taxonomy" id="1314781"/>
    <lineage>
        <taxon>Eukaryota</taxon>
        <taxon>Fungi</taxon>
        <taxon>Dikarya</taxon>
        <taxon>Basidiomycota</taxon>
        <taxon>Agaricomycotina</taxon>
        <taxon>Agaricomycetes</taxon>
        <taxon>Auriculariales</taxon>
        <taxon>Exidiaceae</taxon>
        <taxon>Exidia</taxon>
    </lineage>
</organism>
<accession>A0A165MSE5</accession>
<reference evidence="1 2" key="1">
    <citation type="journal article" date="2016" name="Mol. Biol. Evol.">
        <title>Comparative Genomics of Early-Diverging Mushroom-Forming Fungi Provides Insights into the Origins of Lignocellulose Decay Capabilities.</title>
        <authorList>
            <person name="Nagy L.G."/>
            <person name="Riley R."/>
            <person name="Tritt A."/>
            <person name="Adam C."/>
            <person name="Daum C."/>
            <person name="Floudas D."/>
            <person name="Sun H."/>
            <person name="Yadav J.S."/>
            <person name="Pangilinan J."/>
            <person name="Larsson K.H."/>
            <person name="Matsuura K."/>
            <person name="Barry K."/>
            <person name="Labutti K."/>
            <person name="Kuo R."/>
            <person name="Ohm R.A."/>
            <person name="Bhattacharya S.S."/>
            <person name="Shirouzu T."/>
            <person name="Yoshinaga Y."/>
            <person name="Martin F.M."/>
            <person name="Grigoriev I.V."/>
            <person name="Hibbett D.S."/>
        </authorList>
    </citation>
    <scope>NUCLEOTIDE SEQUENCE [LARGE SCALE GENOMIC DNA]</scope>
    <source>
        <strain evidence="1 2">HHB12029</strain>
    </source>
</reference>
<dbReference type="OrthoDB" id="5987198at2759"/>
<dbReference type="AlphaFoldDB" id="A0A165MSE5"/>
<sequence>MDYSPPFGRLPPPNRHAVRYFLVGFEQASRMPDGHVLFPVYDTPGCSISPELTGVHFDNLYPPFGVDVFLLGNVYKHRLLETYLGLEMISGLVEAMTCSDPWGRPGIRRALTHFRLMYDQVPWHTLHWRLWRHAETSVIESVGRDVGHAASLTLGAVRSILNINV</sequence>
<gene>
    <name evidence="1" type="ORF">EXIGLDRAFT_214438</name>
</gene>
<protein>
    <submittedName>
        <fullName evidence="1">Uncharacterized protein</fullName>
    </submittedName>
</protein>
<dbReference type="InParanoid" id="A0A165MSE5"/>
<evidence type="ECO:0000313" key="1">
    <source>
        <dbReference type="EMBL" id="KZV99690.1"/>
    </source>
</evidence>
<dbReference type="STRING" id="1314781.A0A165MSE5"/>
<evidence type="ECO:0000313" key="2">
    <source>
        <dbReference type="Proteomes" id="UP000077266"/>
    </source>
</evidence>
<name>A0A165MSE5_EXIGL</name>